<feature type="domain" description="FERM" evidence="2">
    <location>
        <begin position="89"/>
        <end position="350"/>
    </location>
</feature>
<sequence length="350" mass="40515">MLERKTGWKTRLQRKTRTTLLIEVAEKPFLMSYIIVLALFYTFLKQCYYPVSQHMAFGADCFFKTQGTRRRQWPPSREEILCTVNRRPCYARFYFMDGQFYSIEFHPSSTALEVMEIIKRKIGLQQNSMGYAIYEVLGNTERSLLFEEKLADVMAKFTKRLFKHNLKLKFNPSVNGIQQTPGLPVSPFDTLIQGEFKHLFFDDYINLDDPVEKELLYHQVLHSLRSERFPISEIEAIMLTALQGQLETADCGEVIRDYRVIASHCLPPRFVPNIPHEAVAMHHQSLRGMLPAEAKKSFLNLIQSWPLHRATIFDVMNVPGGTCLENITSEYYGAGAKGKRNFYETRSSGL</sequence>
<evidence type="ECO:0008006" key="6">
    <source>
        <dbReference type="Google" id="ProtNLM"/>
    </source>
</evidence>
<dbReference type="PANTHER" id="PTHR46049">
    <property type="entry name" value="AGAP003327-PA"/>
    <property type="match status" value="1"/>
</dbReference>
<dbReference type="GO" id="GO:0009887">
    <property type="term" value="P:animal organ morphogenesis"/>
    <property type="evidence" value="ECO:0007669"/>
    <property type="project" value="UniProtKB-ARBA"/>
</dbReference>
<dbReference type="InterPro" id="IPR000299">
    <property type="entry name" value="FERM_domain"/>
</dbReference>
<dbReference type="InterPro" id="IPR000159">
    <property type="entry name" value="RA_dom"/>
</dbReference>
<dbReference type="Pfam" id="PF00373">
    <property type="entry name" value="FERM_M"/>
    <property type="match status" value="1"/>
</dbReference>
<dbReference type="Gene3D" id="1.20.80.10">
    <property type="match status" value="1"/>
</dbReference>
<dbReference type="InterPro" id="IPR029071">
    <property type="entry name" value="Ubiquitin-like_domsf"/>
</dbReference>
<dbReference type="GO" id="GO:0030182">
    <property type="term" value="P:neuron differentiation"/>
    <property type="evidence" value="ECO:0007669"/>
    <property type="project" value="UniProtKB-ARBA"/>
</dbReference>
<evidence type="ECO:0000259" key="3">
    <source>
        <dbReference type="PROSITE" id="PS50200"/>
    </source>
</evidence>
<reference evidence="4" key="2">
    <citation type="submission" date="2020-05" db="UniProtKB">
        <authorList>
            <consortium name="EnsemblMetazoa"/>
        </authorList>
    </citation>
    <scope>IDENTIFICATION</scope>
    <source>
        <strain evidence="4">IAEA</strain>
    </source>
</reference>
<dbReference type="InterPro" id="IPR019749">
    <property type="entry name" value="Band_41_domain"/>
</dbReference>
<dbReference type="InterPro" id="IPR051724">
    <property type="entry name" value="Actin_motor_Myosin"/>
</dbReference>
<dbReference type="CDD" id="cd17208">
    <property type="entry name" value="FERM_F1_DdMyo7_like"/>
    <property type="match status" value="1"/>
</dbReference>
<evidence type="ECO:0000313" key="5">
    <source>
        <dbReference type="Proteomes" id="UP000092460"/>
    </source>
</evidence>
<evidence type="ECO:0000259" key="2">
    <source>
        <dbReference type="PROSITE" id="PS50057"/>
    </source>
</evidence>
<keyword evidence="1" id="KW-0812">Transmembrane</keyword>
<feature type="transmembrane region" description="Helical" evidence="1">
    <location>
        <begin position="20"/>
        <end position="44"/>
    </location>
</feature>
<protein>
    <recommendedName>
        <fullName evidence="6">FERM domain-containing protein</fullName>
    </recommendedName>
</protein>
<keyword evidence="5" id="KW-1185">Reference proteome</keyword>
<evidence type="ECO:0000313" key="4">
    <source>
        <dbReference type="EnsemblMetazoa" id="GPPI032040-PA"/>
    </source>
</evidence>
<name>A0A1B0BJE5_9MUSC</name>
<dbReference type="AlphaFoldDB" id="A0A1B0BJE5"/>
<dbReference type="GO" id="GO:0071944">
    <property type="term" value="C:cell periphery"/>
    <property type="evidence" value="ECO:0007669"/>
    <property type="project" value="UniProtKB-ARBA"/>
</dbReference>
<dbReference type="Proteomes" id="UP000092460">
    <property type="component" value="Unassembled WGS sequence"/>
</dbReference>
<dbReference type="EnsemblMetazoa" id="GPPI032040-RA">
    <property type="protein sequence ID" value="GPPI032040-PA"/>
    <property type="gene ID" value="GPPI032040"/>
</dbReference>
<evidence type="ECO:0000256" key="1">
    <source>
        <dbReference type="SAM" id="Phobius"/>
    </source>
</evidence>
<dbReference type="SUPFAM" id="SSF54236">
    <property type="entry name" value="Ubiquitin-like"/>
    <property type="match status" value="1"/>
</dbReference>
<dbReference type="GO" id="GO:0007165">
    <property type="term" value="P:signal transduction"/>
    <property type="evidence" value="ECO:0007669"/>
    <property type="project" value="InterPro"/>
</dbReference>
<dbReference type="PANTHER" id="PTHR46049:SF3">
    <property type="entry name" value="MYOSIN VIIA"/>
    <property type="match status" value="1"/>
</dbReference>
<dbReference type="VEuPathDB" id="VectorBase:GPPI032040"/>
<dbReference type="PROSITE" id="PS50057">
    <property type="entry name" value="FERM_3"/>
    <property type="match status" value="1"/>
</dbReference>
<accession>A0A1B0BJE5</accession>
<dbReference type="InterPro" id="IPR014352">
    <property type="entry name" value="FERM/acyl-CoA-bd_prot_sf"/>
</dbReference>
<dbReference type="InterPro" id="IPR019748">
    <property type="entry name" value="FERM_central"/>
</dbReference>
<dbReference type="STRING" id="67801.A0A1B0BJE5"/>
<dbReference type="PROSITE" id="PS50200">
    <property type="entry name" value="RA"/>
    <property type="match status" value="1"/>
</dbReference>
<keyword evidence="1" id="KW-0472">Membrane</keyword>
<keyword evidence="1" id="KW-1133">Transmembrane helix</keyword>
<dbReference type="Pfam" id="PF21989">
    <property type="entry name" value="RA_2"/>
    <property type="match status" value="1"/>
</dbReference>
<feature type="domain" description="Ras-associating" evidence="3">
    <location>
        <begin position="87"/>
        <end position="167"/>
    </location>
</feature>
<dbReference type="EMBL" id="JXJN01015379">
    <property type="status" value="NOT_ANNOTATED_CDS"/>
    <property type="molecule type" value="Genomic_DNA"/>
</dbReference>
<dbReference type="CDD" id="cd14473">
    <property type="entry name" value="FERM_B-lobe"/>
    <property type="match status" value="1"/>
</dbReference>
<dbReference type="InterPro" id="IPR035963">
    <property type="entry name" value="FERM_2"/>
</dbReference>
<dbReference type="SUPFAM" id="SSF47031">
    <property type="entry name" value="Second domain of FERM"/>
    <property type="match status" value="1"/>
</dbReference>
<proteinExistence type="predicted"/>
<organism evidence="4 5">
    <name type="scientific">Glossina palpalis gambiensis</name>
    <dbReference type="NCBI Taxonomy" id="67801"/>
    <lineage>
        <taxon>Eukaryota</taxon>
        <taxon>Metazoa</taxon>
        <taxon>Ecdysozoa</taxon>
        <taxon>Arthropoda</taxon>
        <taxon>Hexapoda</taxon>
        <taxon>Insecta</taxon>
        <taxon>Pterygota</taxon>
        <taxon>Neoptera</taxon>
        <taxon>Endopterygota</taxon>
        <taxon>Diptera</taxon>
        <taxon>Brachycera</taxon>
        <taxon>Muscomorpha</taxon>
        <taxon>Hippoboscoidea</taxon>
        <taxon>Glossinidae</taxon>
        <taxon>Glossina</taxon>
    </lineage>
</organism>
<dbReference type="Gene3D" id="3.10.20.90">
    <property type="entry name" value="Phosphatidylinositol 3-kinase Catalytic Subunit, Chain A, domain 1"/>
    <property type="match status" value="1"/>
</dbReference>
<reference evidence="5" key="1">
    <citation type="submission" date="2015-01" db="EMBL/GenBank/DDBJ databases">
        <authorList>
            <person name="Aksoy S."/>
            <person name="Warren W."/>
            <person name="Wilson R.K."/>
        </authorList>
    </citation>
    <scope>NUCLEOTIDE SEQUENCE [LARGE SCALE GENOMIC DNA]</scope>
    <source>
        <strain evidence="5">IAEA</strain>
    </source>
</reference>
<dbReference type="SMART" id="SM00295">
    <property type="entry name" value="B41"/>
    <property type="match status" value="1"/>
</dbReference>